<dbReference type="EMBL" id="FAXN01000021">
    <property type="protein sequence ID" value="CUV65210.1"/>
    <property type="molecule type" value="Genomic_DNA"/>
</dbReference>
<accession>A0A0S4XLL9</accession>
<dbReference type="AlphaFoldDB" id="A0A0S4XLL9"/>
<proteinExistence type="predicted"/>
<reference evidence="1" key="1">
    <citation type="submission" date="2015-11" db="EMBL/GenBank/DDBJ databases">
        <authorList>
            <person name="Zhang Y."/>
            <person name="Guo Z."/>
        </authorList>
    </citation>
    <scope>NUCLEOTIDE SEQUENCE</scope>
    <source>
        <strain evidence="1">BN30871</strain>
    </source>
</reference>
<organism evidence="1">
    <name type="scientific">Sulfurovum sp. enrichment culture clone C5</name>
    <dbReference type="NCBI Taxonomy" id="497650"/>
    <lineage>
        <taxon>Bacteria</taxon>
        <taxon>Pseudomonadati</taxon>
        <taxon>Campylobacterota</taxon>
        <taxon>Epsilonproteobacteria</taxon>
        <taxon>Campylobacterales</taxon>
        <taxon>Sulfurovaceae</taxon>
        <taxon>Sulfurovum</taxon>
        <taxon>environmental samples</taxon>
    </lineage>
</organism>
<sequence>MIFQVIYQEDEELKSFEIEDDDLVGIMAKVNDEIEKRGIDPILATYERIA</sequence>
<name>A0A0S4XLL9_9BACT</name>
<evidence type="ECO:0000313" key="1">
    <source>
        <dbReference type="EMBL" id="CUV65210.1"/>
    </source>
</evidence>
<protein>
    <submittedName>
        <fullName evidence="1">Uncharacterized protein</fullName>
    </submittedName>
</protein>
<gene>
    <name evidence="1" type="ORF">BN3087_220027</name>
</gene>